<name>A0A8S1KRK8_PARPR</name>
<dbReference type="EMBL" id="CAJJDM010000023">
    <property type="protein sequence ID" value="CAD8057061.1"/>
    <property type="molecule type" value="Genomic_DNA"/>
</dbReference>
<reference evidence="1" key="1">
    <citation type="submission" date="2021-01" db="EMBL/GenBank/DDBJ databases">
        <authorList>
            <consortium name="Genoscope - CEA"/>
            <person name="William W."/>
        </authorList>
    </citation>
    <scope>NUCLEOTIDE SEQUENCE</scope>
</reference>
<proteinExistence type="predicted"/>
<gene>
    <name evidence="1" type="ORF">PPRIM_AZ9-3.1.T0250239</name>
</gene>
<accession>A0A8S1KRK8</accession>
<sequence length="232" mass="27622">MGQQQQKQHNFFWPHKGEVQLWTHSQIKIISEGDSKFSEQNNESIITCPMEYSLSWTTKSNQIQFISTKISNGAKVKFVVDQTNGKLIKTEYNQLDNLEKQLFDELQPQTMWKCWVEIWLGKTKKNDIVLNKQESLENIQSDSSLGYIYNPIVKVYRERRGQIQLLTRHLCYTNQNDNKKSSKYQINTQFCKTQFWMFNWELKQKVVPDAYFLELQNKLSTESLSFYQYTLN</sequence>
<protein>
    <submittedName>
        <fullName evidence="1">Uncharacterized protein</fullName>
    </submittedName>
</protein>
<evidence type="ECO:0000313" key="2">
    <source>
        <dbReference type="Proteomes" id="UP000688137"/>
    </source>
</evidence>
<dbReference type="AlphaFoldDB" id="A0A8S1KRK8"/>
<dbReference type="OMA" id="WVEIWLG"/>
<comment type="caution">
    <text evidence="1">The sequence shown here is derived from an EMBL/GenBank/DDBJ whole genome shotgun (WGS) entry which is preliminary data.</text>
</comment>
<dbReference type="Proteomes" id="UP000688137">
    <property type="component" value="Unassembled WGS sequence"/>
</dbReference>
<organism evidence="1 2">
    <name type="scientific">Paramecium primaurelia</name>
    <dbReference type="NCBI Taxonomy" id="5886"/>
    <lineage>
        <taxon>Eukaryota</taxon>
        <taxon>Sar</taxon>
        <taxon>Alveolata</taxon>
        <taxon>Ciliophora</taxon>
        <taxon>Intramacronucleata</taxon>
        <taxon>Oligohymenophorea</taxon>
        <taxon>Peniculida</taxon>
        <taxon>Parameciidae</taxon>
        <taxon>Paramecium</taxon>
    </lineage>
</organism>
<keyword evidence="2" id="KW-1185">Reference proteome</keyword>
<evidence type="ECO:0000313" key="1">
    <source>
        <dbReference type="EMBL" id="CAD8057061.1"/>
    </source>
</evidence>